<keyword evidence="7" id="KW-0812">Transmembrane</keyword>
<keyword evidence="7" id="KW-1133">Transmembrane helix</keyword>
<dbReference type="InterPro" id="IPR007197">
    <property type="entry name" value="rSAM"/>
</dbReference>
<keyword evidence="7" id="KW-0472">Membrane</keyword>
<feature type="binding site" evidence="6">
    <location>
        <position position="190"/>
    </location>
    <ligand>
        <name>[4Fe-4S] cluster</name>
        <dbReference type="ChEBI" id="CHEBI:49883"/>
        <note>4Fe-4S-S-AdoMet</note>
    </ligand>
</feature>
<keyword evidence="4 6" id="KW-0408">Iron</keyword>
<evidence type="ECO:0000313" key="9">
    <source>
        <dbReference type="EMBL" id="ADP77144.1"/>
    </source>
</evidence>
<dbReference type="SFLD" id="SFLDS00029">
    <property type="entry name" value="Radical_SAM"/>
    <property type="match status" value="1"/>
</dbReference>
<dbReference type="GO" id="GO:0046872">
    <property type="term" value="F:metal ion binding"/>
    <property type="evidence" value="ECO:0007669"/>
    <property type="project" value="UniProtKB-KW"/>
</dbReference>
<feature type="binding site" evidence="6">
    <location>
        <position position="187"/>
    </location>
    <ligand>
        <name>[4Fe-4S] cluster</name>
        <dbReference type="ChEBI" id="CHEBI:49883"/>
        <note>4Fe-4S-S-AdoMet</note>
    </ligand>
</feature>
<keyword evidence="3 6" id="KW-0479">Metal-binding</keyword>
<evidence type="ECO:0000256" key="7">
    <source>
        <dbReference type="SAM" id="Phobius"/>
    </source>
</evidence>
<evidence type="ECO:0000256" key="3">
    <source>
        <dbReference type="ARBA" id="ARBA00022723"/>
    </source>
</evidence>
<dbReference type="GO" id="GO:0051539">
    <property type="term" value="F:4 iron, 4 sulfur cluster binding"/>
    <property type="evidence" value="ECO:0007669"/>
    <property type="project" value="UniProtKB-KW"/>
</dbReference>
<dbReference type="InterPro" id="IPR058240">
    <property type="entry name" value="rSAM_sf"/>
</dbReference>
<dbReference type="GO" id="GO:0003824">
    <property type="term" value="F:catalytic activity"/>
    <property type="evidence" value="ECO:0007669"/>
    <property type="project" value="InterPro"/>
</dbReference>
<dbReference type="EMBL" id="CP002278">
    <property type="protein sequence ID" value="ADP77144.1"/>
    <property type="molecule type" value="Genomic_DNA"/>
</dbReference>
<feature type="transmembrane region" description="Helical" evidence="7">
    <location>
        <begin position="6"/>
        <end position="30"/>
    </location>
</feature>
<dbReference type="STRING" id="523846.Mfer_0341"/>
<evidence type="ECO:0000256" key="2">
    <source>
        <dbReference type="ARBA" id="ARBA00022691"/>
    </source>
</evidence>
<organism evidence="9 10">
    <name type="scientific">Methanothermus fervidus (strain ATCC 43054 / DSM 2088 / JCM 10308 / V24 S)</name>
    <dbReference type="NCBI Taxonomy" id="523846"/>
    <lineage>
        <taxon>Archaea</taxon>
        <taxon>Methanobacteriati</taxon>
        <taxon>Methanobacteriota</taxon>
        <taxon>Methanomada group</taxon>
        <taxon>Methanobacteria</taxon>
        <taxon>Methanobacteriales</taxon>
        <taxon>Methanothermaceae</taxon>
        <taxon>Methanothermus</taxon>
    </lineage>
</organism>
<evidence type="ECO:0000313" key="10">
    <source>
        <dbReference type="Proteomes" id="UP000002315"/>
    </source>
</evidence>
<dbReference type="Proteomes" id="UP000002315">
    <property type="component" value="Chromosome"/>
</dbReference>
<evidence type="ECO:0000256" key="6">
    <source>
        <dbReference type="PIRSR" id="PIRSR004869-50"/>
    </source>
</evidence>
<dbReference type="AlphaFoldDB" id="E3GXW2"/>
<dbReference type="InterPro" id="IPR016431">
    <property type="entry name" value="Pyrv-formate_lyase-activ_prd"/>
</dbReference>
<feature type="domain" description="Radical SAM core" evidence="8">
    <location>
        <begin position="179"/>
        <end position="336"/>
    </location>
</feature>
<proteinExistence type="predicted"/>
<dbReference type="CDD" id="cd01335">
    <property type="entry name" value="Radical_SAM"/>
    <property type="match status" value="1"/>
</dbReference>
<keyword evidence="10" id="KW-1185">Reference proteome</keyword>
<dbReference type="KEGG" id="mfv:Mfer_0341"/>
<dbReference type="InterPro" id="IPR013785">
    <property type="entry name" value="Aldolase_TIM"/>
</dbReference>
<keyword evidence="5 6" id="KW-0411">Iron-sulfur</keyword>
<evidence type="ECO:0000259" key="8">
    <source>
        <dbReference type="Pfam" id="PF04055"/>
    </source>
</evidence>
<sequence length="399" mass="45438">MFNISSWGFIIKFSTSLASSSLIIISILLLKSNFEMVEMKCKICGESRPYISKVFGICKECILEGGEAIKHVRKIHGEIRKKFNLPPEPPKDGNVKCNICSNKCRMKENEVGYCGLRMNIRGKLRSLVSDEEALLYTYLDPIPTNCCAAWFCPGCTGRGYPKYAYKNGPEYGFYNLASFFYGCNFDCVYCQNISHKNLWKAPKMTIEKFVNEVKNEKITCICYFGGSPEPQLPFAIKASKEALKLGKKILRICWEWNGCGNEKLVKRAAKIAGESGGIIKFDLKCFDENLSIALSGVSNKQAYKNFKMIGEKFFDRYDIPVLTATTLLVPGYVDKDEVRKISKFIAEINDEIPYQLLVFHPDYMMMDLPITPRKQVYECFNEAKKYLKNVDIGNIHLIT</sequence>
<evidence type="ECO:0000256" key="1">
    <source>
        <dbReference type="ARBA" id="ARBA00022485"/>
    </source>
</evidence>
<dbReference type="HOGENOM" id="CLU_044176_0_0_2"/>
<keyword evidence="1" id="KW-0004">4Fe-4S</keyword>
<evidence type="ECO:0000256" key="4">
    <source>
        <dbReference type="ARBA" id="ARBA00023004"/>
    </source>
</evidence>
<dbReference type="SUPFAM" id="SSF102114">
    <property type="entry name" value="Radical SAM enzymes"/>
    <property type="match status" value="1"/>
</dbReference>
<comment type="cofactor">
    <cofactor evidence="6">
        <name>[4Fe-4S] cluster</name>
        <dbReference type="ChEBI" id="CHEBI:49883"/>
    </cofactor>
    <text evidence="6">Binds 1 [4Fe-4S] cluster. The cluster is coordinated with 3 cysteines and an exchangeable S-adenosyl-L-methionine.</text>
</comment>
<dbReference type="PANTHER" id="PTHR30352">
    <property type="entry name" value="PYRUVATE FORMATE-LYASE-ACTIVATING ENZYME"/>
    <property type="match status" value="1"/>
</dbReference>
<feature type="binding site" evidence="6">
    <location>
        <position position="183"/>
    </location>
    <ligand>
        <name>[4Fe-4S] cluster</name>
        <dbReference type="ChEBI" id="CHEBI:49883"/>
        <note>4Fe-4S-S-AdoMet</note>
    </ligand>
</feature>
<dbReference type="PANTHER" id="PTHR30352:SF22">
    <property type="entry name" value="PYRUVATE FORMATE-LYASE ACTIVATING ENZYME HOMOLOG"/>
    <property type="match status" value="1"/>
</dbReference>
<reference evidence="9 10" key="1">
    <citation type="journal article" date="2010" name="Stand. Genomic Sci.">
        <title>Complete genome sequence of Methanothermus fervidus type strain (V24S).</title>
        <authorList>
            <person name="Anderson I."/>
            <person name="Djao O.D."/>
            <person name="Misra M."/>
            <person name="Chertkov O."/>
            <person name="Nolan M."/>
            <person name="Lucas S."/>
            <person name="Lapidus A."/>
            <person name="Del Rio T.G."/>
            <person name="Tice H."/>
            <person name="Cheng J.F."/>
            <person name="Tapia R."/>
            <person name="Han C."/>
            <person name="Goodwin L."/>
            <person name="Pitluck S."/>
            <person name="Liolios K."/>
            <person name="Ivanova N."/>
            <person name="Mavromatis K."/>
            <person name="Mikhailova N."/>
            <person name="Pati A."/>
            <person name="Brambilla E."/>
            <person name="Chen A."/>
            <person name="Palaniappan K."/>
            <person name="Land M."/>
            <person name="Hauser L."/>
            <person name="Chang Y.J."/>
            <person name="Jeffries C.D."/>
            <person name="Sikorski J."/>
            <person name="Spring S."/>
            <person name="Rohde M."/>
            <person name="Eichinger K."/>
            <person name="Huber H."/>
            <person name="Wirth R."/>
            <person name="Goker M."/>
            <person name="Detter J.C."/>
            <person name="Woyke T."/>
            <person name="Bristow J."/>
            <person name="Eisen J.A."/>
            <person name="Markowitz V."/>
            <person name="Hugenholtz P."/>
            <person name="Klenk H.P."/>
            <person name="Kyrpides N.C."/>
        </authorList>
    </citation>
    <scope>NUCLEOTIDE SEQUENCE [LARGE SCALE GENOMIC DNA]</scope>
    <source>
        <strain evidence="10">ATCC 43054 / DSM 2088 / JCM 10308 / V24 S</strain>
    </source>
</reference>
<dbReference type="Pfam" id="PF04055">
    <property type="entry name" value="Radical_SAM"/>
    <property type="match status" value="1"/>
</dbReference>
<name>E3GXW2_METFV</name>
<evidence type="ECO:0000256" key="5">
    <source>
        <dbReference type="ARBA" id="ARBA00023014"/>
    </source>
</evidence>
<gene>
    <name evidence="9" type="ordered locus">Mfer_0341</name>
</gene>
<accession>E3GXW2</accession>
<protein>
    <submittedName>
        <fullName evidence="9">Radical SAM domain protein</fullName>
    </submittedName>
</protein>
<dbReference type="Gene3D" id="3.20.20.70">
    <property type="entry name" value="Aldolase class I"/>
    <property type="match status" value="1"/>
</dbReference>
<dbReference type="InterPro" id="IPR034457">
    <property type="entry name" value="Organic_radical-activating"/>
</dbReference>
<dbReference type="PIRSF" id="PIRSF004869">
    <property type="entry name" value="PflX_prd"/>
    <property type="match status" value="1"/>
</dbReference>
<keyword evidence="2 6" id="KW-0949">S-adenosyl-L-methionine</keyword>